<accession>A0A0M3IQB2</accession>
<protein>
    <submittedName>
        <fullName evidence="3">DUF4062 domain-containing protein</fullName>
    </submittedName>
</protein>
<feature type="region of interest" description="Disordered" evidence="1">
    <location>
        <begin position="1"/>
        <end position="21"/>
    </location>
</feature>
<sequence>MFRNDTTPCSQPRRASRISNNTSKTVSTLQLIRLITVIPSGQEFEWERRALFDEVISDVQQFAVQMGVDIELLEPTVEPTEDEEMSTAIELLKKPASYLMCFLGDKYGECALPMDMRETEFDAIRTSAFEASNDVRLLDKYYELDKTRNPAEYRLRRIAIEPTERRKLIEVIQRGAKQVNISTDAKKKTKEMYKRGKKMRLIEMRTKCIHS</sequence>
<dbReference type="Proteomes" id="UP000036681">
    <property type="component" value="Unplaced"/>
</dbReference>
<evidence type="ECO:0000256" key="1">
    <source>
        <dbReference type="SAM" id="MobiDB-lite"/>
    </source>
</evidence>
<dbReference type="AlphaFoldDB" id="A0A0M3IQB2"/>
<dbReference type="WBParaSite" id="ALUE_0002094001-mRNA-1">
    <property type="protein sequence ID" value="ALUE_0002094001-mRNA-1"/>
    <property type="gene ID" value="ALUE_0002094001"/>
</dbReference>
<reference evidence="3" key="1">
    <citation type="submission" date="2017-02" db="UniProtKB">
        <authorList>
            <consortium name="WormBaseParasite"/>
        </authorList>
    </citation>
    <scope>IDENTIFICATION</scope>
</reference>
<evidence type="ECO:0000313" key="2">
    <source>
        <dbReference type="Proteomes" id="UP000036681"/>
    </source>
</evidence>
<proteinExistence type="predicted"/>
<dbReference type="PANTHER" id="PTHR19871">
    <property type="entry name" value="BETA TRANSDUCIN-RELATED PROTEIN"/>
    <property type="match status" value="1"/>
</dbReference>
<keyword evidence="2" id="KW-1185">Reference proteome</keyword>
<dbReference type="PANTHER" id="PTHR19871:SF38">
    <property type="entry name" value="PROTEIN QUI-1"/>
    <property type="match status" value="1"/>
</dbReference>
<dbReference type="InterPro" id="IPR052752">
    <property type="entry name" value="NACHT-WD_repeat"/>
</dbReference>
<evidence type="ECO:0000313" key="3">
    <source>
        <dbReference type="WBParaSite" id="ALUE_0002094001-mRNA-1"/>
    </source>
</evidence>
<name>A0A0M3IQB2_ASCLU</name>
<feature type="compositionally biased region" description="Polar residues" evidence="1">
    <location>
        <begin position="1"/>
        <end position="10"/>
    </location>
</feature>
<organism evidence="2 3">
    <name type="scientific">Ascaris lumbricoides</name>
    <name type="common">Giant roundworm</name>
    <dbReference type="NCBI Taxonomy" id="6252"/>
    <lineage>
        <taxon>Eukaryota</taxon>
        <taxon>Metazoa</taxon>
        <taxon>Ecdysozoa</taxon>
        <taxon>Nematoda</taxon>
        <taxon>Chromadorea</taxon>
        <taxon>Rhabditida</taxon>
        <taxon>Spirurina</taxon>
        <taxon>Ascaridomorpha</taxon>
        <taxon>Ascaridoidea</taxon>
        <taxon>Ascarididae</taxon>
        <taxon>Ascaris</taxon>
    </lineage>
</organism>